<comment type="similarity">
    <text evidence="1">Belongs to the 'GDSL' lipolytic enzyme family.</text>
</comment>
<dbReference type="STRING" id="56857.A0A200R3A9"/>
<evidence type="ECO:0000256" key="2">
    <source>
        <dbReference type="SAM" id="SignalP"/>
    </source>
</evidence>
<dbReference type="Proteomes" id="UP000195402">
    <property type="component" value="Unassembled WGS sequence"/>
</dbReference>
<dbReference type="InParanoid" id="A0A200R3A9"/>
<dbReference type="CDD" id="cd01837">
    <property type="entry name" value="SGNH_plant_lipase_like"/>
    <property type="match status" value="1"/>
</dbReference>
<sequence>MAPFLLFLLMMISTNTTTTTCHAASNNNINITRSFPAILVFGDSTVDTGNNNFILSLFKSNHYPYGREFPNHIATGRFSNGRLVPDFVASAFGIKEFIPPYLDPSLSDYELRTGVSFASAGSGLDDLTSVVSKVIPMSAQPTFFKKYIKRLERVVGKEEANKIINGAFVVISAGSNDILFNFYDTPARWFQFNITGYQDFLLQNLHDLVKQLYDLGCRTFAISGLAPLGCVPIQITAKFNNPFTRSCLEDENADARVYNSKLEKLIHTMQASLPGSEVIYLNIYDPVIDMINNPQKYGFVETKRGCCGTGLVETGPLCNVFTPVCLNPSQYLFWDAIHPSEAAYKVVSKSLLDSFFNHAS</sequence>
<evidence type="ECO:0000313" key="3">
    <source>
        <dbReference type="EMBL" id="OVA17209.1"/>
    </source>
</evidence>
<feature type="chain" id="PRO_5012600391" evidence="2">
    <location>
        <begin position="24"/>
        <end position="360"/>
    </location>
</feature>
<dbReference type="InterPro" id="IPR035669">
    <property type="entry name" value="SGNH_plant_lipase-like"/>
</dbReference>
<dbReference type="PANTHER" id="PTHR45642:SF30">
    <property type="entry name" value="SGNH HYDROLASE-TYPE ESTERASE DOMAIN-CONTAINING PROTEIN"/>
    <property type="match status" value="1"/>
</dbReference>
<dbReference type="Pfam" id="PF00657">
    <property type="entry name" value="Lipase_GDSL"/>
    <property type="match status" value="1"/>
</dbReference>
<dbReference type="InterPro" id="IPR036514">
    <property type="entry name" value="SGNH_hydro_sf"/>
</dbReference>
<dbReference type="AlphaFoldDB" id="A0A200R3A9"/>
<keyword evidence="2" id="KW-0732">Signal</keyword>
<evidence type="ECO:0000313" key="4">
    <source>
        <dbReference type="Proteomes" id="UP000195402"/>
    </source>
</evidence>
<keyword evidence="4" id="KW-1185">Reference proteome</keyword>
<proteinExistence type="inferred from homology"/>
<dbReference type="GO" id="GO:0016788">
    <property type="term" value="F:hydrolase activity, acting on ester bonds"/>
    <property type="evidence" value="ECO:0007669"/>
    <property type="project" value="InterPro"/>
</dbReference>
<dbReference type="InterPro" id="IPR001087">
    <property type="entry name" value="GDSL"/>
</dbReference>
<accession>A0A200R3A9</accession>
<name>A0A200R3A9_MACCD</name>
<dbReference type="EMBL" id="MVGT01000438">
    <property type="protein sequence ID" value="OVA17209.1"/>
    <property type="molecule type" value="Genomic_DNA"/>
</dbReference>
<comment type="caution">
    <text evidence="3">The sequence shown here is derived from an EMBL/GenBank/DDBJ whole genome shotgun (WGS) entry which is preliminary data.</text>
</comment>
<evidence type="ECO:0000256" key="1">
    <source>
        <dbReference type="ARBA" id="ARBA00008668"/>
    </source>
</evidence>
<dbReference type="OrthoDB" id="1600564at2759"/>
<dbReference type="PANTHER" id="PTHR45642">
    <property type="entry name" value="GDSL ESTERASE/LIPASE EXL3"/>
    <property type="match status" value="1"/>
</dbReference>
<dbReference type="FunCoup" id="A0A200R3A9">
    <property type="interactions" value="43"/>
</dbReference>
<gene>
    <name evidence="3" type="ORF">BVC80_1837g3</name>
</gene>
<protein>
    <submittedName>
        <fullName evidence="3">Lipase</fullName>
    </submittedName>
</protein>
<dbReference type="SUPFAM" id="SSF52266">
    <property type="entry name" value="SGNH hydrolase"/>
    <property type="match status" value="1"/>
</dbReference>
<dbReference type="InterPro" id="IPR050592">
    <property type="entry name" value="GDSL_lipolytic_enzyme"/>
</dbReference>
<organism evidence="3 4">
    <name type="scientific">Macleaya cordata</name>
    <name type="common">Five-seeded plume-poppy</name>
    <name type="synonym">Bocconia cordata</name>
    <dbReference type="NCBI Taxonomy" id="56857"/>
    <lineage>
        <taxon>Eukaryota</taxon>
        <taxon>Viridiplantae</taxon>
        <taxon>Streptophyta</taxon>
        <taxon>Embryophyta</taxon>
        <taxon>Tracheophyta</taxon>
        <taxon>Spermatophyta</taxon>
        <taxon>Magnoliopsida</taxon>
        <taxon>Ranunculales</taxon>
        <taxon>Papaveraceae</taxon>
        <taxon>Papaveroideae</taxon>
        <taxon>Macleaya</taxon>
    </lineage>
</organism>
<reference evidence="3 4" key="1">
    <citation type="journal article" date="2017" name="Mol. Plant">
        <title>The Genome of Medicinal Plant Macleaya cordata Provides New Insights into Benzylisoquinoline Alkaloids Metabolism.</title>
        <authorList>
            <person name="Liu X."/>
            <person name="Liu Y."/>
            <person name="Huang P."/>
            <person name="Ma Y."/>
            <person name="Qing Z."/>
            <person name="Tang Q."/>
            <person name="Cao H."/>
            <person name="Cheng P."/>
            <person name="Zheng Y."/>
            <person name="Yuan Z."/>
            <person name="Zhou Y."/>
            <person name="Liu J."/>
            <person name="Tang Z."/>
            <person name="Zhuo Y."/>
            <person name="Zhang Y."/>
            <person name="Yu L."/>
            <person name="Huang J."/>
            <person name="Yang P."/>
            <person name="Peng Q."/>
            <person name="Zhang J."/>
            <person name="Jiang W."/>
            <person name="Zhang Z."/>
            <person name="Lin K."/>
            <person name="Ro D.K."/>
            <person name="Chen X."/>
            <person name="Xiong X."/>
            <person name="Shang Y."/>
            <person name="Huang S."/>
            <person name="Zeng J."/>
        </authorList>
    </citation>
    <scope>NUCLEOTIDE SEQUENCE [LARGE SCALE GENOMIC DNA]</scope>
    <source>
        <strain evidence="4">cv. BLH2017</strain>
        <tissue evidence="3">Root</tissue>
    </source>
</reference>
<feature type="signal peptide" evidence="2">
    <location>
        <begin position="1"/>
        <end position="23"/>
    </location>
</feature>
<dbReference type="Gene3D" id="3.40.50.1110">
    <property type="entry name" value="SGNH hydrolase"/>
    <property type="match status" value="1"/>
</dbReference>
<dbReference type="FunFam" id="3.40.50.1110:FF:000003">
    <property type="entry name" value="GDSL esterase/lipase APG"/>
    <property type="match status" value="1"/>
</dbReference>
<dbReference type="OMA" id="SLMFINA"/>